<keyword evidence="11" id="KW-1185">Reference proteome</keyword>
<dbReference type="Proteomes" id="UP000887013">
    <property type="component" value="Unassembled WGS sequence"/>
</dbReference>
<dbReference type="AlphaFoldDB" id="A0A8X6UE66"/>
<reference evidence="10" key="1">
    <citation type="submission" date="2020-08" db="EMBL/GenBank/DDBJ databases">
        <title>Multicomponent nature underlies the extraordinary mechanical properties of spider dragline silk.</title>
        <authorList>
            <person name="Kono N."/>
            <person name="Nakamura H."/>
            <person name="Mori M."/>
            <person name="Yoshida Y."/>
            <person name="Ohtoshi R."/>
            <person name="Malay A.D."/>
            <person name="Moran D.A.P."/>
            <person name="Tomita M."/>
            <person name="Numata K."/>
            <person name="Arakawa K."/>
        </authorList>
    </citation>
    <scope>NUCLEOTIDE SEQUENCE</scope>
</reference>
<dbReference type="GO" id="GO:0003796">
    <property type="term" value="F:lysozyme activity"/>
    <property type="evidence" value="ECO:0007669"/>
    <property type="project" value="UniProtKB-EC"/>
</dbReference>
<dbReference type="InterPro" id="IPR012916">
    <property type="entry name" value="RED_N"/>
</dbReference>
<evidence type="ECO:0000313" key="11">
    <source>
        <dbReference type="Proteomes" id="UP000887013"/>
    </source>
</evidence>
<dbReference type="EC" id="3.2.1.17" evidence="2"/>
<evidence type="ECO:0000256" key="5">
    <source>
        <dbReference type="ARBA" id="ARBA00022801"/>
    </source>
</evidence>
<gene>
    <name evidence="10" type="primary">AVEN_86848_1</name>
    <name evidence="10" type="ORF">NPIL_499381</name>
</gene>
<accession>A0A8X6UE66</accession>
<organism evidence="10 11">
    <name type="scientific">Nephila pilipes</name>
    <name type="common">Giant wood spider</name>
    <name type="synonym">Nephila maculata</name>
    <dbReference type="NCBI Taxonomy" id="299642"/>
    <lineage>
        <taxon>Eukaryota</taxon>
        <taxon>Metazoa</taxon>
        <taxon>Ecdysozoa</taxon>
        <taxon>Arthropoda</taxon>
        <taxon>Chelicerata</taxon>
        <taxon>Arachnida</taxon>
        <taxon>Araneae</taxon>
        <taxon>Araneomorphae</taxon>
        <taxon>Entelegynae</taxon>
        <taxon>Araneoidea</taxon>
        <taxon>Nephilidae</taxon>
        <taxon>Nephila</taxon>
    </lineage>
</organism>
<dbReference type="InterPro" id="IPR018247">
    <property type="entry name" value="EF_Hand_1_Ca_BS"/>
</dbReference>
<dbReference type="GO" id="GO:0042742">
    <property type="term" value="P:defense response to bacterium"/>
    <property type="evidence" value="ECO:0007669"/>
    <property type="project" value="UniProtKB-KW"/>
</dbReference>
<comment type="catalytic activity">
    <reaction evidence="1">
        <text>Hydrolysis of (1-&gt;4)-beta-linkages between N-acetylmuramic acid and N-acetyl-D-glucosamine residues in a peptidoglycan and between N-acetyl-D-glucosamine residues in chitodextrins.</text>
        <dbReference type="EC" id="3.2.1.17"/>
    </reaction>
</comment>
<dbReference type="Gene3D" id="1.10.530.10">
    <property type="match status" value="1"/>
</dbReference>
<dbReference type="OrthoDB" id="6337871at2759"/>
<dbReference type="PROSITE" id="PS51909">
    <property type="entry name" value="LYSOZYME_I"/>
    <property type="match status" value="1"/>
</dbReference>
<keyword evidence="5" id="KW-0378">Hydrolase</keyword>
<feature type="disulfide bond" evidence="8">
    <location>
        <begin position="181"/>
        <end position="187"/>
    </location>
</feature>
<proteinExistence type="predicted"/>
<evidence type="ECO:0000256" key="1">
    <source>
        <dbReference type="ARBA" id="ARBA00000632"/>
    </source>
</evidence>
<comment type="caution">
    <text evidence="10">The sequence shown here is derived from an EMBL/GenBank/DDBJ whole genome shotgun (WGS) entry which is preliminary data.</text>
</comment>
<keyword evidence="6 8" id="KW-1015">Disulfide bond</keyword>
<dbReference type="Pfam" id="PF05497">
    <property type="entry name" value="Destabilase"/>
    <property type="match status" value="1"/>
</dbReference>
<evidence type="ECO:0000256" key="6">
    <source>
        <dbReference type="ARBA" id="ARBA00023157"/>
    </source>
</evidence>
<feature type="disulfide bond" evidence="8">
    <location>
        <begin position="143"/>
        <end position="153"/>
    </location>
</feature>
<dbReference type="InterPro" id="IPR008597">
    <property type="entry name" value="Invert_lysozyme"/>
</dbReference>
<evidence type="ECO:0000256" key="3">
    <source>
        <dbReference type="ARBA" id="ARBA00022529"/>
    </source>
</evidence>
<evidence type="ECO:0000313" key="10">
    <source>
        <dbReference type="EMBL" id="GFU08055.1"/>
    </source>
</evidence>
<dbReference type="PROSITE" id="PS00018">
    <property type="entry name" value="EF_HAND_1"/>
    <property type="match status" value="1"/>
</dbReference>
<evidence type="ECO:0000256" key="4">
    <source>
        <dbReference type="ARBA" id="ARBA00022638"/>
    </source>
</evidence>
<name>A0A8X6UE66_NEPPI</name>
<dbReference type="CDD" id="cd16890">
    <property type="entry name" value="lyz_i"/>
    <property type="match status" value="1"/>
</dbReference>
<dbReference type="Pfam" id="PF07808">
    <property type="entry name" value="RED_N"/>
    <property type="match status" value="1"/>
</dbReference>
<sequence>MPFVPVYLLAIFGVCISAQWEWHWQWLQQPQQHWERPPKMHWLQLPQWESQRLSQWQRPRQQHRLPLSQWQQPQQEHKPFVPKIDQSSMECICQQPQHLMKTSNIFRLQYNVASKDKQKKYKKSKNKCHIPKASSSCNLTIGCKSKGADDYFCGPYWISWAYWYDGGRHGNTGKPEDFQNCLIDKECAEKTVRGFMRRYGRDCDDNGTVDCADFARIHKLGFKQCSRDSILDTGYWQRFELCNKNDQSNDEIESGKENVTLKYRDRVKERRDGVHPDYQNEDPITFDAGYQAVVPDAISGLNTAER</sequence>
<feature type="domain" description="RED-like N-terminal" evidence="9">
    <location>
        <begin position="245"/>
        <end position="306"/>
    </location>
</feature>
<dbReference type="PANTHER" id="PTHR11195:SF13">
    <property type="entry name" value="INVERTEBRATE-TYPE LYSOZYME 2-RELATED"/>
    <property type="match status" value="1"/>
</dbReference>
<evidence type="ECO:0000259" key="9">
    <source>
        <dbReference type="Pfam" id="PF07808"/>
    </source>
</evidence>
<keyword evidence="7" id="KW-0326">Glycosidase</keyword>
<evidence type="ECO:0000256" key="7">
    <source>
        <dbReference type="ARBA" id="ARBA00023295"/>
    </source>
</evidence>
<keyword evidence="4" id="KW-0081">Bacteriolytic enzyme</keyword>
<dbReference type="GO" id="GO:0031640">
    <property type="term" value="P:killing of cells of another organism"/>
    <property type="evidence" value="ECO:0007669"/>
    <property type="project" value="UniProtKB-KW"/>
</dbReference>
<dbReference type="EMBL" id="BMAW01077783">
    <property type="protein sequence ID" value="GFU08055.1"/>
    <property type="molecule type" value="Genomic_DNA"/>
</dbReference>
<keyword evidence="3" id="KW-0929">Antimicrobial</keyword>
<dbReference type="PANTHER" id="PTHR11195">
    <property type="entry name" value="DESTABILASE-RELATED"/>
    <property type="match status" value="1"/>
</dbReference>
<protein>
    <recommendedName>
        <fullName evidence="2">lysozyme</fullName>
        <ecNumber evidence="2">3.2.1.17</ecNumber>
    </recommendedName>
</protein>
<evidence type="ECO:0000256" key="8">
    <source>
        <dbReference type="PIRSR" id="PIRSR608597-3"/>
    </source>
</evidence>
<evidence type="ECO:0000256" key="2">
    <source>
        <dbReference type="ARBA" id="ARBA00012732"/>
    </source>
</evidence>